<dbReference type="Proteomes" id="UP000030969">
    <property type="component" value="Unassembled WGS sequence"/>
</dbReference>
<organism evidence="1 2">
    <name type="scientific">Xanthomonas vesicatoria</name>
    <dbReference type="NCBI Taxonomy" id="56460"/>
    <lineage>
        <taxon>Bacteria</taxon>
        <taxon>Pseudomonadati</taxon>
        <taxon>Pseudomonadota</taxon>
        <taxon>Gammaproteobacteria</taxon>
        <taxon>Lysobacterales</taxon>
        <taxon>Lysobacteraceae</taxon>
        <taxon>Xanthomonas</taxon>
    </lineage>
</organism>
<comment type="caution">
    <text evidence="1">The sequence shown here is derived from an EMBL/GenBank/DDBJ whole genome shotgun (WGS) entry which is preliminary data.</text>
</comment>
<dbReference type="EMBL" id="JSYJ01000004">
    <property type="protein sequence ID" value="KHM98411.1"/>
    <property type="molecule type" value="Genomic_DNA"/>
</dbReference>
<sequence>MEIFGVQTGVGIVVTGEQGAQSVHHSGLARVVGPYKDVQATLEVQFGLFELPEIDNFELCQIHRFPLAPVVYEGFP</sequence>
<name>A0AAJ0J205_9XANT</name>
<proteinExistence type="predicted"/>
<accession>A0AAJ0J205</accession>
<gene>
    <name evidence="1" type="ORF">OR61_01265</name>
</gene>
<dbReference type="AlphaFoldDB" id="A0AAJ0J205"/>
<evidence type="ECO:0000313" key="2">
    <source>
        <dbReference type="Proteomes" id="UP000030969"/>
    </source>
</evidence>
<protein>
    <submittedName>
        <fullName evidence="1">Uncharacterized protein</fullName>
    </submittedName>
</protein>
<evidence type="ECO:0000313" key="1">
    <source>
        <dbReference type="EMBL" id="KHM98411.1"/>
    </source>
</evidence>
<reference evidence="1 2" key="1">
    <citation type="submission" date="2014-11" db="EMBL/GenBank/DDBJ databases">
        <title>Draft Genome Sequences of Xanthomonas vesicatoria Strains from the Balkan Peninsula.</title>
        <authorList>
            <person name="Vancheva T."/>
            <person name="Lefeuvre P."/>
            <person name="Bogatzevska N."/>
            <person name="Moncheva P."/>
            <person name="Koebnik R."/>
        </authorList>
    </citation>
    <scope>NUCLEOTIDE SEQUENCE [LARGE SCALE GENOMIC DNA]</scope>
    <source>
        <strain evidence="1 2">53M</strain>
    </source>
</reference>